<evidence type="ECO:0000313" key="3">
    <source>
        <dbReference type="EMBL" id="KAB2762994.1"/>
    </source>
</evidence>
<dbReference type="Pfam" id="PF25917">
    <property type="entry name" value="BSH_RND"/>
    <property type="match status" value="1"/>
</dbReference>
<keyword evidence="1" id="KW-0812">Transmembrane</keyword>
<dbReference type="Gene3D" id="2.40.50.100">
    <property type="match status" value="1"/>
</dbReference>
<dbReference type="SUPFAM" id="SSF111369">
    <property type="entry name" value="HlyD-like secretion proteins"/>
    <property type="match status" value="1"/>
</dbReference>
<evidence type="ECO:0000259" key="2">
    <source>
        <dbReference type="Pfam" id="PF25917"/>
    </source>
</evidence>
<feature type="transmembrane region" description="Helical" evidence="1">
    <location>
        <begin position="42"/>
        <end position="61"/>
    </location>
</feature>
<dbReference type="InterPro" id="IPR058625">
    <property type="entry name" value="MdtA-like_BSH"/>
</dbReference>
<protein>
    <submittedName>
        <fullName evidence="3">HlyD family secretion protein</fullName>
    </submittedName>
</protein>
<comment type="caution">
    <text evidence="3">The sequence shown here is derived from an EMBL/GenBank/DDBJ whole genome shotgun (WGS) entry which is preliminary data.</text>
</comment>
<feature type="domain" description="Multidrug resistance protein MdtA-like barrel-sandwich hybrid" evidence="2">
    <location>
        <begin position="73"/>
        <end position="250"/>
    </location>
</feature>
<dbReference type="InterPro" id="IPR050393">
    <property type="entry name" value="MFP_Efflux_Pump"/>
</dbReference>
<dbReference type="EMBL" id="WBWS01000029">
    <property type="protein sequence ID" value="KAB2762994.1"/>
    <property type="molecule type" value="Genomic_DNA"/>
</dbReference>
<dbReference type="PANTHER" id="PTHR30367">
    <property type="entry name" value="P-HYDROXYBENZOIC ACID EFFLUX PUMP SUBUNIT AAEA-RELATED"/>
    <property type="match status" value="1"/>
</dbReference>
<name>A0A6L3YZU5_BRUAN</name>
<evidence type="ECO:0000256" key="1">
    <source>
        <dbReference type="SAM" id="Phobius"/>
    </source>
</evidence>
<accession>A0A6L3YZU5</accession>
<keyword evidence="1" id="KW-0472">Membrane</keyword>
<keyword evidence="1" id="KW-1133">Transmembrane helix</keyword>
<dbReference type="Proteomes" id="UP000481876">
    <property type="component" value="Unassembled WGS sequence"/>
</dbReference>
<dbReference type="Gene3D" id="1.10.287.470">
    <property type="entry name" value="Helix hairpin bin"/>
    <property type="match status" value="1"/>
</dbReference>
<organism evidence="3 4">
    <name type="scientific">Brucella anthropi</name>
    <name type="common">Ochrobactrum anthropi</name>
    <dbReference type="NCBI Taxonomy" id="529"/>
    <lineage>
        <taxon>Bacteria</taxon>
        <taxon>Pseudomonadati</taxon>
        <taxon>Pseudomonadota</taxon>
        <taxon>Alphaproteobacteria</taxon>
        <taxon>Hyphomicrobiales</taxon>
        <taxon>Brucellaceae</taxon>
        <taxon>Brucella/Ochrobactrum group</taxon>
        <taxon>Brucella</taxon>
    </lineage>
</organism>
<dbReference type="RefSeq" id="WP_151664268.1">
    <property type="nucleotide sequence ID" value="NZ_CP103346.1"/>
</dbReference>
<sequence>MFEFLLCSMITILPDYLYRRFGQGKRIGHEITIYSMWFELRWGITACLILTISLITMIFYYHPSTSNVTAAFRTVTILPEIGGRVDEVYVSRNQKVKAGEALFKLDDSKQKAALETARKRIAEIDAEMVVAKSDLVAADARIKQGEIAFVQAQNDVNTQLELQRRNPNIVARKDIERLQSIADGKGSELAAATASKQTLETKITSLLPAQRASTEAAAAQAEVELNKTIVKAGVSGTVQQFTLRAGEVVNPLLRPAGILVPETAGRTALIAGFGQIEAQVMKPGMIAEATCIGKPFTIIPMVVTEVQDVIAGGQVRASDQLVDIQQLAKPGTITVTLESLYEGQLAGIPPGSSCVANAYTSNHEELQSGEAGTLRSIFLHAVDATALVHAMILRIQAVMMPVQTLVLSGH</sequence>
<reference evidence="3 4" key="1">
    <citation type="submission" date="2019-09" db="EMBL/GenBank/DDBJ databases">
        <title>Taxonomic organization of the family Brucellaceae based on a phylogenomic approach.</title>
        <authorList>
            <person name="Leclercq S."/>
            <person name="Cloeckaert A."/>
            <person name="Zygmunt M.S."/>
        </authorList>
    </citation>
    <scope>NUCLEOTIDE SEQUENCE [LARGE SCALE GENOMIC DNA]</scope>
    <source>
        <strain evidence="3 4">LMG 3313</strain>
    </source>
</reference>
<dbReference type="PANTHER" id="PTHR30367:SF12">
    <property type="entry name" value="P-HYDROXYBENZOIC ACID EFFLUX PUMP SUBUNIT AAEA"/>
    <property type="match status" value="1"/>
</dbReference>
<gene>
    <name evidence="3" type="ORF">F9L04_22065</name>
</gene>
<evidence type="ECO:0000313" key="4">
    <source>
        <dbReference type="Proteomes" id="UP000481876"/>
    </source>
</evidence>
<proteinExistence type="predicted"/>
<dbReference type="AlphaFoldDB" id="A0A6L3YZU5"/>